<comment type="caution">
    <text evidence="2">The sequence shown here is derived from an EMBL/GenBank/DDBJ whole genome shotgun (WGS) entry which is preliminary data.</text>
</comment>
<dbReference type="AlphaFoldDB" id="A0A4Y2K163"/>
<keyword evidence="1" id="KW-0472">Membrane</keyword>
<gene>
    <name evidence="2" type="ORF">AVEN_1708_1</name>
</gene>
<keyword evidence="1" id="KW-1133">Transmembrane helix</keyword>
<organism evidence="2 3">
    <name type="scientific">Araneus ventricosus</name>
    <name type="common">Orbweaver spider</name>
    <name type="synonym">Epeira ventricosa</name>
    <dbReference type="NCBI Taxonomy" id="182803"/>
    <lineage>
        <taxon>Eukaryota</taxon>
        <taxon>Metazoa</taxon>
        <taxon>Ecdysozoa</taxon>
        <taxon>Arthropoda</taxon>
        <taxon>Chelicerata</taxon>
        <taxon>Arachnida</taxon>
        <taxon>Araneae</taxon>
        <taxon>Araneomorphae</taxon>
        <taxon>Entelegynae</taxon>
        <taxon>Araneoidea</taxon>
        <taxon>Araneidae</taxon>
        <taxon>Araneus</taxon>
    </lineage>
</organism>
<dbReference type="Proteomes" id="UP000499080">
    <property type="component" value="Unassembled WGS sequence"/>
</dbReference>
<protein>
    <submittedName>
        <fullName evidence="2">Uncharacterized protein</fullName>
    </submittedName>
</protein>
<evidence type="ECO:0000313" key="2">
    <source>
        <dbReference type="EMBL" id="GBM95615.1"/>
    </source>
</evidence>
<evidence type="ECO:0000313" key="3">
    <source>
        <dbReference type="Proteomes" id="UP000499080"/>
    </source>
</evidence>
<evidence type="ECO:0000256" key="1">
    <source>
        <dbReference type="SAM" id="Phobius"/>
    </source>
</evidence>
<accession>A0A4Y2K163</accession>
<keyword evidence="3" id="KW-1185">Reference proteome</keyword>
<proteinExistence type="predicted"/>
<reference evidence="2 3" key="1">
    <citation type="journal article" date="2019" name="Sci. Rep.">
        <title>Orb-weaving spider Araneus ventricosus genome elucidates the spidroin gene catalogue.</title>
        <authorList>
            <person name="Kono N."/>
            <person name="Nakamura H."/>
            <person name="Ohtoshi R."/>
            <person name="Moran D.A.P."/>
            <person name="Shinohara A."/>
            <person name="Yoshida Y."/>
            <person name="Fujiwara M."/>
            <person name="Mori M."/>
            <person name="Tomita M."/>
            <person name="Arakawa K."/>
        </authorList>
    </citation>
    <scope>NUCLEOTIDE SEQUENCE [LARGE SCALE GENOMIC DNA]</scope>
</reference>
<dbReference type="EMBL" id="BGPR01004073">
    <property type="protein sequence ID" value="GBM95615.1"/>
    <property type="molecule type" value="Genomic_DNA"/>
</dbReference>
<name>A0A4Y2K163_ARAVE</name>
<keyword evidence="1" id="KW-0812">Transmembrane</keyword>
<feature type="transmembrane region" description="Helical" evidence="1">
    <location>
        <begin position="12"/>
        <end position="39"/>
    </location>
</feature>
<sequence length="165" mass="18993">MDVFIGIAVYLQILLCSVMVAAYGEYIFVLPIMGYALLIELFKYAKSMMVCKDDITDETREHDLLKQPIIPIVRNRSVWLFCEALNMKAELANNLDTKKDNIVQTPVPTVRNPKVWSFCKKLGIKAKLQFPKNYEMTKPTNIPTVFDKDVYLLCTALEIKAQMYD</sequence>